<evidence type="ECO:0000313" key="2">
    <source>
        <dbReference type="Proteomes" id="UP000814128"/>
    </source>
</evidence>
<reference evidence="1" key="2">
    <citation type="journal article" date="2022" name="New Phytol.">
        <title>Evolutionary transition to the ectomycorrhizal habit in the genomes of a hyperdiverse lineage of mushroom-forming fungi.</title>
        <authorList>
            <person name="Looney B."/>
            <person name="Miyauchi S."/>
            <person name="Morin E."/>
            <person name="Drula E."/>
            <person name="Courty P.E."/>
            <person name="Kohler A."/>
            <person name="Kuo A."/>
            <person name="LaButti K."/>
            <person name="Pangilinan J."/>
            <person name="Lipzen A."/>
            <person name="Riley R."/>
            <person name="Andreopoulos W."/>
            <person name="He G."/>
            <person name="Johnson J."/>
            <person name="Nolan M."/>
            <person name="Tritt A."/>
            <person name="Barry K.W."/>
            <person name="Grigoriev I.V."/>
            <person name="Nagy L.G."/>
            <person name="Hibbett D."/>
            <person name="Henrissat B."/>
            <person name="Matheny P.B."/>
            <person name="Labbe J."/>
            <person name="Martin F.M."/>
        </authorList>
    </citation>
    <scope>NUCLEOTIDE SEQUENCE</scope>
    <source>
        <strain evidence="1">EC-137</strain>
    </source>
</reference>
<comment type="caution">
    <text evidence="1">The sequence shown here is derived from an EMBL/GenBank/DDBJ whole genome shotgun (WGS) entry which is preliminary data.</text>
</comment>
<gene>
    <name evidence="1" type="ORF">K488DRAFT_89584</name>
</gene>
<evidence type="ECO:0000313" key="1">
    <source>
        <dbReference type="EMBL" id="KAI0028591.1"/>
    </source>
</evidence>
<organism evidence="1 2">
    <name type="scientific">Vararia minispora EC-137</name>
    <dbReference type="NCBI Taxonomy" id="1314806"/>
    <lineage>
        <taxon>Eukaryota</taxon>
        <taxon>Fungi</taxon>
        <taxon>Dikarya</taxon>
        <taxon>Basidiomycota</taxon>
        <taxon>Agaricomycotina</taxon>
        <taxon>Agaricomycetes</taxon>
        <taxon>Russulales</taxon>
        <taxon>Lachnocladiaceae</taxon>
        <taxon>Vararia</taxon>
    </lineage>
</organism>
<keyword evidence="2" id="KW-1185">Reference proteome</keyword>
<dbReference type="Proteomes" id="UP000814128">
    <property type="component" value="Unassembled WGS sequence"/>
</dbReference>
<reference evidence="1" key="1">
    <citation type="submission" date="2021-02" db="EMBL/GenBank/DDBJ databases">
        <authorList>
            <consortium name="DOE Joint Genome Institute"/>
            <person name="Ahrendt S."/>
            <person name="Looney B.P."/>
            <person name="Miyauchi S."/>
            <person name="Morin E."/>
            <person name="Drula E."/>
            <person name="Courty P.E."/>
            <person name="Chicoki N."/>
            <person name="Fauchery L."/>
            <person name="Kohler A."/>
            <person name="Kuo A."/>
            <person name="Labutti K."/>
            <person name="Pangilinan J."/>
            <person name="Lipzen A."/>
            <person name="Riley R."/>
            <person name="Andreopoulos W."/>
            <person name="He G."/>
            <person name="Johnson J."/>
            <person name="Barry K.W."/>
            <person name="Grigoriev I.V."/>
            <person name="Nagy L."/>
            <person name="Hibbett D."/>
            <person name="Henrissat B."/>
            <person name="Matheny P.B."/>
            <person name="Labbe J."/>
            <person name="Martin F."/>
        </authorList>
    </citation>
    <scope>NUCLEOTIDE SEQUENCE</scope>
    <source>
        <strain evidence="1">EC-137</strain>
    </source>
</reference>
<accession>A0ACB8QAG0</accession>
<protein>
    <submittedName>
        <fullName evidence="1">Uncharacterized protein</fullName>
    </submittedName>
</protein>
<proteinExistence type="predicted"/>
<dbReference type="EMBL" id="MU273739">
    <property type="protein sequence ID" value="KAI0028591.1"/>
    <property type="molecule type" value="Genomic_DNA"/>
</dbReference>
<sequence>MSSHPNVFTGEDSSTPVTSRQELPKEPTGSVLRLPDLEAAWAPQPLLYDDDHAESLVTQLRLLEKQPREIPYYGLAKAQFRLESECQSELTLRLSEEQFEHTRDPDFVPAVGDNSESGTELHTKPRGRKNRTKSLPPGKGVRGLITKKNTSTHRYATRGRSTKDSSTPQAPDESSMAVPAPTQDSEPRPKNRTRLVRYADAMVYIQERKTFASDSSARRERQPALCVEIKVPTWPRERIGGTTSWKIHGHDAFKAISGALPQIVQQAQLVLKTHPTLSGVWACGIAGCWIAFFRFERAMTPEVDVDNLSEDRAYFRSAPGLDGGPTRYARDIPVFQTQAFKIVDADGRYTDKFKKYWHLAMETSALQWEDKEPRTAAAARKIFDDLKRRIAPESRPTSRRPSQAEIDPTTS</sequence>
<name>A0ACB8QAG0_9AGAM</name>